<dbReference type="PANTHER" id="PTHR32248">
    <property type="entry name" value="RNA POLYMERASE SIGMA-54 FACTOR"/>
    <property type="match status" value="1"/>
</dbReference>
<dbReference type="GO" id="GO:0016987">
    <property type="term" value="F:sigma factor activity"/>
    <property type="evidence" value="ECO:0007669"/>
    <property type="project" value="UniProtKB-KW"/>
</dbReference>
<sequence>MSDLNKQQHVVTVIQANGQSEFESIPIETIEGDSQLWQMLGLSAAQLTYFLEDEILENPFIELDYPKTKPQQTTVTLQEHSAIIGVDPQMPEAPRNLPMFLFEQIMMYRHTIIRDAMVRLIDLLNPQGYLPYSYQEVAKQLGIEPIIALDAITLFQQLEPAGVGAYDLRECLMLQTEQDAHAPNVAYYLLEEYFDQLKAEDYQAIVAATGLALADVLACVSYYQTLRTSPADLFQVEEEDHLLDDVTVLQDQEGMKVRYNAHYYPKIIFNEPYYQEMLATQDPEVVAFSKPQKLMYDRLARNLRVREQLILKVAQAIAAVQHDYFSQISDAKVPLLLKQVAEITGLPEPVVNLLVSNKNMGFGQYVLPMTDFITVATREGRDGFSAEKIKQVIHEILHDAPADLSDEELVERLEERKIMISPFMVRNYRQALGH</sequence>
<evidence type="ECO:0000313" key="11">
    <source>
        <dbReference type="EMBL" id="MBF0935165.1"/>
    </source>
</evidence>
<keyword evidence="4" id="KW-0548">Nucleotidyltransferase</keyword>
<evidence type="ECO:0000259" key="9">
    <source>
        <dbReference type="Pfam" id="PF04552"/>
    </source>
</evidence>
<protein>
    <submittedName>
        <fullName evidence="11">RNA polymerase subunit sigma-54</fullName>
    </submittedName>
</protein>
<dbReference type="Pfam" id="PF04963">
    <property type="entry name" value="Sigma54_CBD"/>
    <property type="match status" value="1"/>
</dbReference>
<feature type="domain" description="RNA polymerase sigma factor 54 core-binding" evidence="10">
    <location>
        <begin position="93"/>
        <end position="273"/>
    </location>
</feature>
<feature type="domain" description="RNA polymerase sigma factor 54 DNA-binding" evidence="9">
    <location>
        <begin position="296"/>
        <end position="433"/>
    </location>
</feature>
<evidence type="ECO:0000256" key="3">
    <source>
        <dbReference type="ARBA" id="ARBA00022679"/>
    </source>
</evidence>
<dbReference type="GO" id="GO:0003677">
    <property type="term" value="F:DNA binding"/>
    <property type="evidence" value="ECO:0007669"/>
    <property type="project" value="UniProtKB-KW"/>
</dbReference>
<keyword evidence="3" id="KW-0808">Transferase</keyword>
<dbReference type="PROSITE" id="PS50044">
    <property type="entry name" value="SIGMA54_3"/>
    <property type="match status" value="1"/>
</dbReference>
<dbReference type="PIRSF" id="PIRSF000774">
    <property type="entry name" value="RpoN"/>
    <property type="match status" value="1"/>
</dbReference>
<dbReference type="AlphaFoldDB" id="A0A929QTT2"/>
<dbReference type="PRINTS" id="PR00045">
    <property type="entry name" value="SIGMA54FCT"/>
</dbReference>
<dbReference type="GO" id="GO:0001216">
    <property type="term" value="F:DNA-binding transcription activator activity"/>
    <property type="evidence" value="ECO:0007669"/>
    <property type="project" value="InterPro"/>
</dbReference>
<dbReference type="Gene3D" id="1.10.10.1330">
    <property type="entry name" value="RNA polymerase sigma-54 factor, core-binding domain"/>
    <property type="match status" value="1"/>
</dbReference>
<evidence type="ECO:0000256" key="5">
    <source>
        <dbReference type="ARBA" id="ARBA00023015"/>
    </source>
</evidence>
<reference evidence="11" key="1">
    <citation type="submission" date="2020-04" db="EMBL/GenBank/DDBJ databases">
        <title>Deep metagenomics examines the oral microbiome during advanced dental caries in children, revealing novel taxa and co-occurrences with host molecules.</title>
        <authorList>
            <person name="Baker J.L."/>
            <person name="Morton J.T."/>
            <person name="Dinis M."/>
            <person name="Alvarez R."/>
            <person name="Tran N.C."/>
            <person name="Knight R."/>
            <person name="Edlund A."/>
        </authorList>
    </citation>
    <scope>NUCLEOTIDE SEQUENCE</scope>
    <source>
        <strain evidence="11">JCVI_23_bin.16</strain>
    </source>
</reference>
<dbReference type="InterPro" id="IPR038709">
    <property type="entry name" value="RpoN_core-bd_sf"/>
</dbReference>
<evidence type="ECO:0000256" key="4">
    <source>
        <dbReference type="ARBA" id="ARBA00022695"/>
    </source>
</evidence>
<keyword evidence="7" id="KW-0238">DNA-binding</keyword>
<dbReference type="Proteomes" id="UP000757900">
    <property type="component" value="Unassembled WGS sequence"/>
</dbReference>
<gene>
    <name evidence="11" type="ORF">HXK00_05920</name>
</gene>
<evidence type="ECO:0000313" key="12">
    <source>
        <dbReference type="Proteomes" id="UP000757900"/>
    </source>
</evidence>
<dbReference type="InterPro" id="IPR007634">
    <property type="entry name" value="RNA_pol_sigma_54_DNA-bd"/>
</dbReference>
<dbReference type="GO" id="GO:0006352">
    <property type="term" value="P:DNA-templated transcription initiation"/>
    <property type="evidence" value="ECO:0007669"/>
    <property type="project" value="InterPro"/>
</dbReference>
<evidence type="ECO:0000256" key="7">
    <source>
        <dbReference type="ARBA" id="ARBA00023125"/>
    </source>
</evidence>
<evidence type="ECO:0000259" key="10">
    <source>
        <dbReference type="Pfam" id="PF04963"/>
    </source>
</evidence>
<dbReference type="InterPro" id="IPR007046">
    <property type="entry name" value="RNA_pol_sigma_54_core-bd"/>
</dbReference>
<proteinExistence type="inferred from homology"/>
<dbReference type="GO" id="GO:0000428">
    <property type="term" value="C:DNA-directed RNA polymerase complex"/>
    <property type="evidence" value="ECO:0007669"/>
    <property type="project" value="UniProtKB-KW"/>
</dbReference>
<evidence type="ECO:0000256" key="2">
    <source>
        <dbReference type="ARBA" id="ARBA00022478"/>
    </source>
</evidence>
<keyword evidence="6" id="KW-0731">Sigma factor</keyword>
<dbReference type="EMBL" id="JABZFV010000146">
    <property type="protein sequence ID" value="MBF0935165.1"/>
    <property type="molecule type" value="Genomic_DNA"/>
</dbReference>
<dbReference type="Gene3D" id="1.10.10.60">
    <property type="entry name" value="Homeodomain-like"/>
    <property type="match status" value="1"/>
</dbReference>
<name>A0A929QTT2_ABIDE</name>
<comment type="caution">
    <text evidence="11">The sequence shown here is derived from an EMBL/GenBank/DDBJ whole genome shotgun (WGS) entry which is preliminary data.</text>
</comment>
<comment type="similarity">
    <text evidence="1">Belongs to the sigma-54 factor family.</text>
</comment>
<evidence type="ECO:0000256" key="6">
    <source>
        <dbReference type="ARBA" id="ARBA00023082"/>
    </source>
</evidence>
<dbReference type="InterPro" id="IPR000394">
    <property type="entry name" value="RNA_pol_sigma_54"/>
</dbReference>
<dbReference type="Pfam" id="PF04552">
    <property type="entry name" value="Sigma54_DBD"/>
    <property type="match status" value="1"/>
</dbReference>
<dbReference type="GO" id="GO:0016779">
    <property type="term" value="F:nucleotidyltransferase activity"/>
    <property type="evidence" value="ECO:0007669"/>
    <property type="project" value="UniProtKB-KW"/>
</dbReference>
<evidence type="ECO:0000256" key="1">
    <source>
        <dbReference type="ARBA" id="ARBA00008798"/>
    </source>
</evidence>
<dbReference type="PANTHER" id="PTHR32248:SF4">
    <property type="entry name" value="RNA POLYMERASE SIGMA-54 FACTOR"/>
    <property type="match status" value="1"/>
</dbReference>
<evidence type="ECO:0000256" key="8">
    <source>
        <dbReference type="ARBA" id="ARBA00023163"/>
    </source>
</evidence>
<organism evidence="11 12">
    <name type="scientific">Abiotrophia defectiva</name>
    <name type="common">Streptococcus defectivus</name>
    <dbReference type="NCBI Taxonomy" id="46125"/>
    <lineage>
        <taxon>Bacteria</taxon>
        <taxon>Bacillati</taxon>
        <taxon>Bacillota</taxon>
        <taxon>Bacilli</taxon>
        <taxon>Lactobacillales</taxon>
        <taxon>Aerococcaceae</taxon>
        <taxon>Abiotrophia</taxon>
    </lineage>
</organism>
<keyword evidence="5" id="KW-0805">Transcription regulation</keyword>
<keyword evidence="8" id="KW-0804">Transcription</keyword>
<accession>A0A929QTT2</accession>
<keyword evidence="2" id="KW-0240">DNA-directed RNA polymerase</keyword>